<accession>A0A392VEV3</accession>
<keyword evidence="2" id="KW-1185">Reference proteome</keyword>
<evidence type="ECO:0000313" key="2">
    <source>
        <dbReference type="Proteomes" id="UP000265520"/>
    </source>
</evidence>
<sequence length="38" mass="3936">VGFCSVNCASHRRGWGVAPVSEKNASGASAICALRNFI</sequence>
<name>A0A392VEV3_9FABA</name>
<feature type="non-terminal residue" evidence="1">
    <location>
        <position position="38"/>
    </location>
</feature>
<dbReference type="AlphaFoldDB" id="A0A392VEV3"/>
<dbReference type="EMBL" id="LXQA011105299">
    <property type="protein sequence ID" value="MCI85030.1"/>
    <property type="molecule type" value="Genomic_DNA"/>
</dbReference>
<protein>
    <submittedName>
        <fullName evidence="1">Uncharacterized protein</fullName>
    </submittedName>
</protein>
<comment type="caution">
    <text evidence="1">The sequence shown here is derived from an EMBL/GenBank/DDBJ whole genome shotgun (WGS) entry which is preliminary data.</text>
</comment>
<reference evidence="1 2" key="1">
    <citation type="journal article" date="2018" name="Front. Plant Sci.">
        <title>Red Clover (Trifolium pratense) and Zigzag Clover (T. medium) - A Picture of Genomic Similarities and Differences.</title>
        <authorList>
            <person name="Dluhosova J."/>
            <person name="Istvanek J."/>
            <person name="Nedelnik J."/>
            <person name="Repkova J."/>
        </authorList>
    </citation>
    <scope>NUCLEOTIDE SEQUENCE [LARGE SCALE GENOMIC DNA]</scope>
    <source>
        <strain evidence="2">cv. 10/8</strain>
        <tissue evidence="1">Leaf</tissue>
    </source>
</reference>
<organism evidence="1 2">
    <name type="scientific">Trifolium medium</name>
    <dbReference type="NCBI Taxonomy" id="97028"/>
    <lineage>
        <taxon>Eukaryota</taxon>
        <taxon>Viridiplantae</taxon>
        <taxon>Streptophyta</taxon>
        <taxon>Embryophyta</taxon>
        <taxon>Tracheophyta</taxon>
        <taxon>Spermatophyta</taxon>
        <taxon>Magnoliopsida</taxon>
        <taxon>eudicotyledons</taxon>
        <taxon>Gunneridae</taxon>
        <taxon>Pentapetalae</taxon>
        <taxon>rosids</taxon>
        <taxon>fabids</taxon>
        <taxon>Fabales</taxon>
        <taxon>Fabaceae</taxon>
        <taxon>Papilionoideae</taxon>
        <taxon>50 kb inversion clade</taxon>
        <taxon>NPAAA clade</taxon>
        <taxon>Hologalegina</taxon>
        <taxon>IRL clade</taxon>
        <taxon>Trifolieae</taxon>
        <taxon>Trifolium</taxon>
    </lineage>
</organism>
<proteinExistence type="predicted"/>
<evidence type="ECO:0000313" key="1">
    <source>
        <dbReference type="EMBL" id="MCI85030.1"/>
    </source>
</evidence>
<feature type="non-terminal residue" evidence="1">
    <location>
        <position position="1"/>
    </location>
</feature>
<dbReference type="Proteomes" id="UP000265520">
    <property type="component" value="Unassembled WGS sequence"/>
</dbReference>